<comment type="caution">
    <text evidence="4">The sequence shown here is derived from an EMBL/GenBank/DDBJ whole genome shotgun (WGS) entry which is preliminary data.</text>
</comment>
<evidence type="ECO:0000256" key="2">
    <source>
        <dbReference type="ARBA" id="ARBA00023315"/>
    </source>
</evidence>
<dbReference type="PROSITE" id="PS50890">
    <property type="entry name" value="PUA"/>
    <property type="match status" value="1"/>
</dbReference>
<evidence type="ECO:0000259" key="3">
    <source>
        <dbReference type="PROSITE" id="PS51186"/>
    </source>
</evidence>
<dbReference type="AlphaFoldDB" id="A0A3L7AMM4"/>
<sequence length="346" mass="37575">MSITLVRTHWSDPVGRELRSAQQADLTVRYGPWQGGPIPDLNPAEVEAFIVAFEDGKPIGCGAIRRESADIMEMKRIFVVPEARGRRLAGIILEALEREAVALGARYMRLETGTQQPESVRLYERYDYRPIDAFGYFADGDDTLFYGRDLDTVAARPAQPAVRRIHGVLHEVEGALIPSESAGVMIADLAGGYAIRRASSTDVPALLGLLADDDVAHARGDAPDTDPAADISVFERAFSRIDRDPAHLLVIVDSPAGEAVGTMQLTVLPGLGRGGVNRLQIESVHVATSERGAGVGSAMIRWALAEGVRRGASITQLTSDLRRTRAHEFYERLGFARSHAGFKHLG</sequence>
<gene>
    <name evidence="4" type="ORF">D9V34_11940</name>
</gene>
<keyword evidence="5" id="KW-1185">Reference proteome</keyword>
<evidence type="ECO:0000313" key="4">
    <source>
        <dbReference type="EMBL" id="RLP81334.1"/>
    </source>
</evidence>
<dbReference type="PROSITE" id="PS51186">
    <property type="entry name" value="GNAT"/>
    <property type="match status" value="2"/>
</dbReference>
<name>A0A3L7AMM4_9MICO</name>
<dbReference type="SUPFAM" id="SSF55729">
    <property type="entry name" value="Acyl-CoA N-acyltransferases (Nat)"/>
    <property type="match status" value="2"/>
</dbReference>
<dbReference type="Proteomes" id="UP000269438">
    <property type="component" value="Unassembled WGS sequence"/>
</dbReference>
<evidence type="ECO:0000313" key="5">
    <source>
        <dbReference type="Proteomes" id="UP000269438"/>
    </source>
</evidence>
<organism evidence="4 5">
    <name type="scientific">Mycetocola lacteus</name>
    <dbReference type="NCBI Taxonomy" id="76637"/>
    <lineage>
        <taxon>Bacteria</taxon>
        <taxon>Bacillati</taxon>
        <taxon>Actinomycetota</taxon>
        <taxon>Actinomycetes</taxon>
        <taxon>Micrococcales</taxon>
        <taxon>Microbacteriaceae</taxon>
        <taxon>Mycetocola</taxon>
    </lineage>
</organism>
<dbReference type="RefSeq" id="WP_121689030.1">
    <property type="nucleotide sequence ID" value="NZ_RCUY01000010.1"/>
</dbReference>
<keyword evidence="1 4" id="KW-0808">Transferase</keyword>
<evidence type="ECO:0000256" key="1">
    <source>
        <dbReference type="ARBA" id="ARBA00022679"/>
    </source>
</evidence>
<protein>
    <submittedName>
        <fullName evidence="4">GNAT family N-acetyltransferase</fullName>
    </submittedName>
</protein>
<accession>A0A3L7AMM4</accession>
<dbReference type="EMBL" id="RCUY01000010">
    <property type="protein sequence ID" value="RLP81334.1"/>
    <property type="molecule type" value="Genomic_DNA"/>
</dbReference>
<dbReference type="PANTHER" id="PTHR43877:SF2">
    <property type="entry name" value="AMINOALKYLPHOSPHONATE N-ACETYLTRANSFERASE-RELATED"/>
    <property type="match status" value="1"/>
</dbReference>
<dbReference type="CDD" id="cd04301">
    <property type="entry name" value="NAT_SF"/>
    <property type="match status" value="1"/>
</dbReference>
<dbReference type="InterPro" id="IPR050832">
    <property type="entry name" value="Bact_Acetyltransf"/>
</dbReference>
<dbReference type="PANTHER" id="PTHR43877">
    <property type="entry name" value="AMINOALKYLPHOSPHONATE N-ACETYLTRANSFERASE-RELATED-RELATED"/>
    <property type="match status" value="1"/>
</dbReference>
<feature type="domain" description="N-acetyltransferase" evidence="3">
    <location>
        <begin position="1"/>
        <end position="159"/>
    </location>
</feature>
<dbReference type="InterPro" id="IPR016181">
    <property type="entry name" value="Acyl_CoA_acyltransferase"/>
</dbReference>
<dbReference type="Gene3D" id="3.40.630.30">
    <property type="match status" value="2"/>
</dbReference>
<feature type="domain" description="N-acetyltransferase" evidence="3">
    <location>
        <begin position="193"/>
        <end position="346"/>
    </location>
</feature>
<dbReference type="OrthoDB" id="9789603at2"/>
<dbReference type="InterPro" id="IPR000182">
    <property type="entry name" value="GNAT_dom"/>
</dbReference>
<reference evidence="4 5" key="1">
    <citation type="submission" date="2018-10" db="EMBL/GenBank/DDBJ databases">
        <authorList>
            <person name="Li J."/>
        </authorList>
    </citation>
    <scope>NUCLEOTIDE SEQUENCE [LARGE SCALE GENOMIC DNA]</scope>
    <source>
        <strain evidence="4 5">JCM 11654</strain>
    </source>
</reference>
<dbReference type="GO" id="GO:0016747">
    <property type="term" value="F:acyltransferase activity, transferring groups other than amino-acyl groups"/>
    <property type="evidence" value="ECO:0007669"/>
    <property type="project" value="InterPro"/>
</dbReference>
<dbReference type="Pfam" id="PF00583">
    <property type="entry name" value="Acetyltransf_1"/>
    <property type="match status" value="2"/>
</dbReference>
<keyword evidence="2" id="KW-0012">Acyltransferase</keyword>
<proteinExistence type="predicted"/>